<dbReference type="InterPro" id="IPR000887">
    <property type="entry name" value="Aldlse_KDPG_KHG"/>
</dbReference>
<dbReference type="EC" id="4.1.2.14" evidence="5"/>
<keyword evidence="7" id="KW-0119">Carbohydrate metabolism</keyword>
<evidence type="ECO:0000256" key="3">
    <source>
        <dbReference type="ARBA" id="ARBA00006906"/>
    </source>
</evidence>
<name>A0AA42CMS0_9HYPH</name>
<dbReference type="EMBL" id="JAMOIM010000006">
    <property type="protein sequence ID" value="MCW6508672.1"/>
    <property type="molecule type" value="Genomic_DNA"/>
</dbReference>
<dbReference type="Pfam" id="PF01081">
    <property type="entry name" value="Aldolase"/>
    <property type="match status" value="1"/>
</dbReference>
<dbReference type="Proteomes" id="UP001165667">
    <property type="component" value="Unassembled WGS sequence"/>
</dbReference>
<proteinExistence type="inferred from homology"/>
<keyword evidence="6 8" id="KW-0456">Lyase</keyword>
<gene>
    <name evidence="8" type="primary">eda</name>
    <name evidence="8" type="ORF">M8523_11650</name>
</gene>
<accession>A0AA42CMS0</accession>
<dbReference type="AlphaFoldDB" id="A0AA42CMS0"/>
<dbReference type="InterPro" id="IPR031337">
    <property type="entry name" value="KDPG/KHG_AS_1"/>
</dbReference>
<dbReference type="PROSITE" id="PS00159">
    <property type="entry name" value="ALDOLASE_KDPG_KHG_1"/>
    <property type="match status" value="1"/>
</dbReference>
<comment type="subunit">
    <text evidence="4">Homotrimer.</text>
</comment>
<evidence type="ECO:0000256" key="6">
    <source>
        <dbReference type="ARBA" id="ARBA00023239"/>
    </source>
</evidence>
<evidence type="ECO:0000256" key="2">
    <source>
        <dbReference type="ARBA" id="ARBA00004736"/>
    </source>
</evidence>
<comment type="pathway">
    <text evidence="2">Carbohydrate acid metabolism; 2-dehydro-3-deoxy-D-gluconate degradation; D-glyceraldehyde 3-phosphate and pyruvate from 2-dehydro-3-deoxy-D-gluconate: step 2/2.</text>
</comment>
<dbReference type="SUPFAM" id="SSF51569">
    <property type="entry name" value="Aldolase"/>
    <property type="match status" value="1"/>
</dbReference>
<evidence type="ECO:0000256" key="5">
    <source>
        <dbReference type="ARBA" id="ARBA00013063"/>
    </source>
</evidence>
<dbReference type="PANTHER" id="PTHR30246:SF1">
    <property type="entry name" value="2-DEHYDRO-3-DEOXY-6-PHOSPHOGALACTONATE ALDOLASE-RELATED"/>
    <property type="match status" value="1"/>
</dbReference>
<evidence type="ECO:0000256" key="7">
    <source>
        <dbReference type="ARBA" id="ARBA00023277"/>
    </source>
</evidence>
<dbReference type="NCBIfam" id="TIGR01182">
    <property type="entry name" value="eda"/>
    <property type="match status" value="1"/>
</dbReference>
<dbReference type="GO" id="GO:0008675">
    <property type="term" value="F:2-dehydro-3-deoxy-phosphogluconate aldolase activity"/>
    <property type="evidence" value="ECO:0007669"/>
    <property type="project" value="UniProtKB-EC"/>
</dbReference>
<organism evidence="8 9">
    <name type="scientific">Lichenifustis flavocetrariae</name>
    <dbReference type="NCBI Taxonomy" id="2949735"/>
    <lineage>
        <taxon>Bacteria</taxon>
        <taxon>Pseudomonadati</taxon>
        <taxon>Pseudomonadota</taxon>
        <taxon>Alphaproteobacteria</taxon>
        <taxon>Hyphomicrobiales</taxon>
        <taxon>Lichenihabitantaceae</taxon>
        <taxon>Lichenifustis</taxon>
    </lineage>
</organism>
<reference evidence="8" key="1">
    <citation type="submission" date="2022-05" db="EMBL/GenBank/DDBJ databases">
        <authorList>
            <person name="Pankratov T."/>
        </authorList>
    </citation>
    <scope>NUCLEOTIDE SEQUENCE</scope>
    <source>
        <strain evidence="8">BP6-180914</strain>
    </source>
</reference>
<keyword evidence="9" id="KW-1185">Reference proteome</keyword>
<evidence type="ECO:0000313" key="8">
    <source>
        <dbReference type="EMBL" id="MCW6508672.1"/>
    </source>
</evidence>
<evidence type="ECO:0000256" key="1">
    <source>
        <dbReference type="ARBA" id="ARBA00000654"/>
    </source>
</evidence>
<comment type="catalytic activity">
    <reaction evidence="1">
        <text>2-dehydro-3-deoxy-6-phospho-D-gluconate = D-glyceraldehyde 3-phosphate + pyruvate</text>
        <dbReference type="Rhea" id="RHEA:17089"/>
        <dbReference type="ChEBI" id="CHEBI:15361"/>
        <dbReference type="ChEBI" id="CHEBI:57569"/>
        <dbReference type="ChEBI" id="CHEBI:59776"/>
        <dbReference type="EC" id="4.1.2.14"/>
    </reaction>
</comment>
<dbReference type="CDD" id="cd00452">
    <property type="entry name" value="KDPG_aldolase"/>
    <property type="match status" value="1"/>
</dbReference>
<evidence type="ECO:0000313" key="9">
    <source>
        <dbReference type="Proteomes" id="UP001165667"/>
    </source>
</evidence>
<protein>
    <recommendedName>
        <fullName evidence="5">2-dehydro-3-deoxy-phosphogluconate aldolase</fullName>
        <ecNumber evidence="5">4.1.2.14</ecNumber>
    </recommendedName>
</protein>
<dbReference type="Gene3D" id="3.20.20.70">
    <property type="entry name" value="Aldolase class I"/>
    <property type="match status" value="1"/>
</dbReference>
<evidence type="ECO:0000256" key="4">
    <source>
        <dbReference type="ARBA" id="ARBA00011233"/>
    </source>
</evidence>
<dbReference type="InterPro" id="IPR013785">
    <property type="entry name" value="Aldolase_TIM"/>
</dbReference>
<comment type="similarity">
    <text evidence="3">Belongs to the KHG/KDPG aldolase family.</text>
</comment>
<sequence length="211" mass="21426">MNDTATFSALLNGNRAIPVVTFRGVEDAVPVGQALIAGGVGVIEVTLRTAAGLEALRRLRTECPGLVLGAGTILDKAQAEAAVAAGARFLVSPGHTAKLVDCAKSIGVPWMLGATSLSEVMDLREHGFLVQKFFPAEPMGGIATLKAIGSVLPDVKFCPTGGIAADKAHTYLALPNVIAVGGSWFVPAAPVDPATITAAAHHAAATLNKGA</sequence>
<dbReference type="RefSeq" id="WP_282585038.1">
    <property type="nucleotide sequence ID" value="NZ_JAMOIM010000006.1"/>
</dbReference>
<dbReference type="PANTHER" id="PTHR30246">
    <property type="entry name" value="2-KETO-3-DEOXY-6-PHOSPHOGLUCONATE ALDOLASE"/>
    <property type="match status" value="1"/>
</dbReference>
<comment type="caution">
    <text evidence="8">The sequence shown here is derived from an EMBL/GenBank/DDBJ whole genome shotgun (WGS) entry which is preliminary data.</text>
</comment>